<keyword evidence="1" id="KW-1133">Transmembrane helix</keyword>
<name>A0A0L0NRI0_CANAR</name>
<gene>
    <name evidence="2" type="ORF">QG37_06951</name>
</gene>
<reference evidence="3" key="1">
    <citation type="journal article" date="2015" name="BMC Genomics">
        <title>Draft genome of a commonly misdiagnosed multidrug resistant pathogen Candida auris.</title>
        <authorList>
            <person name="Chatterjee S."/>
            <person name="Alampalli S.V."/>
            <person name="Nageshan R.K."/>
            <person name="Chettiar S.T."/>
            <person name="Joshi S."/>
            <person name="Tatu U.S."/>
        </authorList>
    </citation>
    <scope>NUCLEOTIDE SEQUENCE [LARGE SCALE GENOMIC DNA]</scope>
    <source>
        <strain evidence="3">6684</strain>
    </source>
</reference>
<protein>
    <submittedName>
        <fullName evidence="2">Uncharacterized protein</fullName>
    </submittedName>
</protein>
<keyword evidence="1" id="KW-0812">Transmembrane</keyword>
<accession>A0A0L0NRI0</accession>
<dbReference type="VEuPathDB" id="FungiDB:QG37_06951"/>
<evidence type="ECO:0000256" key="1">
    <source>
        <dbReference type="SAM" id="Phobius"/>
    </source>
</evidence>
<proteinExistence type="predicted"/>
<organism evidence="2 3">
    <name type="scientific">Candidozyma auris</name>
    <name type="common">Yeast</name>
    <name type="synonym">Candida auris</name>
    <dbReference type="NCBI Taxonomy" id="498019"/>
    <lineage>
        <taxon>Eukaryota</taxon>
        <taxon>Fungi</taxon>
        <taxon>Dikarya</taxon>
        <taxon>Ascomycota</taxon>
        <taxon>Saccharomycotina</taxon>
        <taxon>Pichiomycetes</taxon>
        <taxon>Metschnikowiaceae</taxon>
        <taxon>Candidozyma</taxon>
    </lineage>
</organism>
<comment type="caution">
    <text evidence="2">The sequence shown here is derived from an EMBL/GenBank/DDBJ whole genome shotgun (WGS) entry which is preliminary data.</text>
</comment>
<evidence type="ECO:0000313" key="3">
    <source>
        <dbReference type="Proteomes" id="UP000037122"/>
    </source>
</evidence>
<dbReference type="AlphaFoldDB" id="A0A0L0NRI0"/>
<sequence length="85" mass="9628">MDGGQACLKKKKKKNGCKLSHRKWLGKFAINCREAFVKSRPRAFSGTWAEVIYRRNSKCLFSSLAMVITECVLADGFLVFAWTHG</sequence>
<keyword evidence="1" id="KW-0472">Membrane</keyword>
<dbReference type="EMBL" id="LGST01000051">
    <property type="protein sequence ID" value="KND96653.1"/>
    <property type="molecule type" value="Genomic_DNA"/>
</dbReference>
<feature type="transmembrane region" description="Helical" evidence="1">
    <location>
        <begin position="59"/>
        <end position="82"/>
    </location>
</feature>
<evidence type="ECO:0000313" key="2">
    <source>
        <dbReference type="EMBL" id="KND96653.1"/>
    </source>
</evidence>
<dbReference type="Proteomes" id="UP000037122">
    <property type="component" value="Unassembled WGS sequence"/>
</dbReference>